<organism evidence="2 3">
    <name type="scientific">Micromonospora olivasterospora</name>
    <dbReference type="NCBI Taxonomy" id="1880"/>
    <lineage>
        <taxon>Bacteria</taxon>
        <taxon>Bacillati</taxon>
        <taxon>Actinomycetota</taxon>
        <taxon>Actinomycetes</taxon>
        <taxon>Micromonosporales</taxon>
        <taxon>Micromonosporaceae</taxon>
        <taxon>Micromonospora</taxon>
    </lineage>
</organism>
<dbReference type="EMBL" id="VLKE01000001">
    <property type="protein sequence ID" value="TWH70239.1"/>
    <property type="molecule type" value="Genomic_DNA"/>
</dbReference>
<evidence type="ECO:0000313" key="3">
    <source>
        <dbReference type="Proteomes" id="UP000319825"/>
    </source>
</evidence>
<keyword evidence="1" id="KW-0732">Signal</keyword>
<gene>
    <name evidence="2" type="ORF">JD77_05260</name>
</gene>
<dbReference type="AlphaFoldDB" id="A0A562IGT6"/>
<evidence type="ECO:0008006" key="4">
    <source>
        <dbReference type="Google" id="ProtNLM"/>
    </source>
</evidence>
<reference evidence="2 3" key="1">
    <citation type="submission" date="2019-07" db="EMBL/GenBank/DDBJ databases">
        <title>R&amp;d 2014.</title>
        <authorList>
            <person name="Klenk H.-P."/>
        </authorList>
    </citation>
    <scope>NUCLEOTIDE SEQUENCE [LARGE SCALE GENOMIC DNA]</scope>
    <source>
        <strain evidence="2 3">DSM 43868</strain>
    </source>
</reference>
<proteinExistence type="predicted"/>
<protein>
    <recommendedName>
        <fullName evidence="4">Secreted protein</fullName>
    </recommendedName>
</protein>
<keyword evidence="3" id="KW-1185">Reference proteome</keyword>
<name>A0A562IGT6_MICOL</name>
<feature type="chain" id="PRO_5021934267" description="Secreted protein" evidence="1">
    <location>
        <begin position="20"/>
        <end position="195"/>
    </location>
</feature>
<accession>A0A562IGT6</accession>
<evidence type="ECO:0000313" key="2">
    <source>
        <dbReference type="EMBL" id="TWH70239.1"/>
    </source>
</evidence>
<sequence length="195" mass="20591">MRFRASLRAAVMVAGMAMAAGLSPAAAHAAAPAAQPDPASTYIVTPMKRVGVDHKIAEANGYEVRVDSNGVEYAVKKGAITPLNEVPGECGSSFVYFTAVDTSKHYTSIYTGYTIRSDWPGAVYTNWAVGVIDNYGSSTKTWNDPSTPTHFWAKTKGFTSSGPGWAYADVFLGSIATLSNGTICYSHGPSASAYL</sequence>
<comment type="caution">
    <text evidence="2">The sequence shown here is derived from an EMBL/GenBank/DDBJ whole genome shotgun (WGS) entry which is preliminary data.</text>
</comment>
<feature type="signal peptide" evidence="1">
    <location>
        <begin position="1"/>
        <end position="19"/>
    </location>
</feature>
<dbReference type="Proteomes" id="UP000319825">
    <property type="component" value="Unassembled WGS sequence"/>
</dbReference>
<evidence type="ECO:0000256" key="1">
    <source>
        <dbReference type="SAM" id="SignalP"/>
    </source>
</evidence>